<name>A0A484ART4_DRONA</name>
<reference evidence="2 3" key="1">
    <citation type="journal article" date="2019" name="J. Hered.">
        <title>An Improved Genome Assembly for Drosophila navojoa, the Basal Species in the mojavensis Cluster.</title>
        <authorList>
            <person name="Vanderlinde T."/>
            <person name="Dupim E.G."/>
            <person name="Nazario-Yepiz N.O."/>
            <person name="Carvalho A.B."/>
        </authorList>
    </citation>
    <scope>NUCLEOTIDE SEQUENCE [LARGE SCALE GENOMIC DNA]</scope>
    <source>
        <strain evidence="2">Navoj_Jal97</strain>
        <tissue evidence="2">Whole organism</tissue>
    </source>
</reference>
<evidence type="ECO:0000313" key="3">
    <source>
        <dbReference type="Proteomes" id="UP000295192"/>
    </source>
</evidence>
<evidence type="ECO:0000313" key="2">
    <source>
        <dbReference type="EMBL" id="TDG39083.1"/>
    </source>
</evidence>
<organism evidence="2 3">
    <name type="scientific">Drosophila navojoa</name>
    <name type="common">Fruit fly</name>
    <dbReference type="NCBI Taxonomy" id="7232"/>
    <lineage>
        <taxon>Eukaryota</taxon>
        <taxon>Metazoa</taxon>
        <taxon>Ecdysozoa</taxon>
        <taxon>Arthropoda</taxon>
        <taxon>Hexapoda</taxon>
        <taxon>Insecta</taxon>
        <taxon>Pterygota</taxon>
        <taxon>Neoptera</taxon>
        <taxon>Endopterygota</taxon>
        <taxon>Diptera</taxon>
        <taxon>Brachycera</taxon>
        <taxon>Muscomorpha</taxon>
        <taxon>Ephydroidea</taxon>
        <taxon>Drosophilidae</taxon>
        <taxon>Drosophila</taxon>
    </lineage>
</organism>
<dbReference type="EMBL" id="LSRL02001384">
    <property type="protein sequence ID" value="TDG39083.1"/>
    <property type="molecule type" value="Genomic_DNA"/>
</dbReference>
<proteinExistence type="predicted"/>
<evidence type="ECO:0000256" key="1">
    <source>
        <dbReference type="SAM" id="MobiDB-lite"/>
    </source>
</evidence>
<sequence length="76" mass="8923">IAICDDYSLPVDFVKKRPSSFDPCLAEAIPTNPEHWIAPSPQTEFQQQQPQQQQQQQQQPQQQLPEQRELKQSRCY</sequence>
<keyword evidence="3" id="KW-1185">Reference proteome</keyword>
<feature type="non-terminal residue" evidence="2">
    <location>
        <position position="1"/>
    </location>
</feature>
<feature type="compositionally biased region" description="Low complexity" evidence="1">
    <location>
        <begin position="46"/>
        <end position="63"/>
    </location>
</feature>
<comment type="caution">
    <text evidence="2">The sequence shown here is derived from an EMBL/GenBank/DDBJ whole genome shotgun (WGS) entry which is preliminary data.</text>
</comment>
<dbReference type="Proteomes" id="UP000295192">
    <property type="component" value="Unassembled WGS sequence"/>
</dbReference>
<dbReference type="AlphaFoldDB" id="A0A484ART4"/>
<feature type="compositionally biased region" description="Basic and acidic residues" evidence="1">
    <location>
        <begin position="66"/>
        <end position="76"/>
    </location>
</feature>
<feature type="region of interest" description="Disordered" evidence="1">
    <location>
        <begin position="33"/>
        <end position="76"/>
    </location>
</feature>
<accession>A0A484ART4</accession>
<protein>
    <submittedName>
        <fullName evidence="2">Uncharacterized protein</fullName>
    </submittedName>
</protein>
<gene>
    <name evidence="2" type="ORF">AWZ03_014495</name>
</gene>